<evidence type="ECO:0000256" key="6">
    <source>
        <dbReference type="SAM" id="MobiDB-lite"/>
    </source>
</evidence>
<evidence type="ECO:0000313" key="9">
    <source>
        <dbReference type="EMBL" id="AQS38920.1"/>
    </source>
</evidence>
<feature type="compositionally biased region" description="Low complexity" evidence="6">
    <location>
        <begin position="34"/>
        <end position="48"/>
    </location>
</feature>
<evidence type="ECO:0000256" key="3">
    <source>
        <dbReference type="ARBA" id="ARBA00022795"/>
    </source>
</evidence>
<comment type="similarity">
    <text evidence="1 5">Belongs to the FlgD family.</text>
</comment>
<evidence type="ECO:0000259" key="8">
    <source>
        <dbReference type="Pfam" id="PF13861"/>
    </source>
</evidence>
<dbReference type="EMBL" id="CP014782">
    <property type="protein sequence ID" value="AQS38920.1"/>
    <property type="molecule type" value="Genomic_DNA"/>
</dbReference>
<feature type="domain" description="FlgD Tudor-like" evidence="8">
    <location>
        <begin position="129"/>
        <end position="265"/>
    </location>
</feature>
<accession>A0A1S6HTP1</accession>
<keyword evidence="9" id="KW-0282">Flagellum</keyword>
<dbReference type="RefSeq" id="WP_077753893.1">
    <property type="nucleotide sequence ID" value="NZ_CP014782.1"/>
</dbReference>
<dbReference type="KEGG" id="spsw:Sps_03803"/>
<keyword evidence="9" id="KW-0969">Cilium</keyword>
<evidence type="ECO:0000256" key="5">
    <source>
        <dbReference type="RuleBase" id="RU362076"/>
    </source>
</evidence>
<feature type="domain" description="FlgD/Vpr Ig-like" evidence="7">
    <location>
        <begin position="162"/>
        <end position="221"/>
    </location>
</feature>
<dbReference type="Pfam" id="PF03963">
    <property type="entry name" value="FlgD"/>
    <property type="match status" value="1"/>
</dbReference>
<reference evidence="9 10" key="1">
    <citation type="submission" date="2016-03" db="EMBL/GenBank/DDBJ databases">
        <title>Complete genome sequence of Shewanella psychrophila WP2, a deep sea bacterium isolated from west Pacific sediment.</title>
        <authorList>
            <person name="Xu G."/>
            <person name="Jian H."/>
        </authorList>
    </citation>
    <scope>NUCLEOTIDE SEQUENCE [LARGE SCALE GENOMIC DNA]</scope>
    <source>
        <strain evidence="9 10">WP2</strain>
    </source>
</reference>
<keyword evidence="9" id="KW-0966">Cell projection</keyword>
<dbReference type="InterPro" id="IPR025965">
    <property type="entry name" value="FlgD/Vpr_Ig-like"/>
</dbReference>
<protein>
    <recommendedName>
        <fullName evidence="2 5">Basal-body rod modification protein FlgD</fullName>
    </recommendedName>
</protein>
<dbReference type="InterPro" id="IPR005648">
    <property type="entry name" value="FlgD"/>
</dbReference>
<dbReference type="OrthoDB" id="9785233at2"/>
<comment type="function">
    <text evidence="4 5">Required for flagellar hook formation. May act as a scaffolding protein.</text>
</comment>
<organism evidence="9 10">
    <name type="scientific">Shewanella psychrophila</name>
    <dbReference type="NCBI Taxonomy" id="225848"/>
    <lineage>
        <taxon>Bacteria</taxon>
        <taxon>Pseudomonadati</taxon>
        <taxon>Pseudomonadota</taxon>
        <taxon>Gammaproteobacteria</taxon>
        <taxon>Alteromonadales</taxon>
        <taxon>Shewanellaceae</taxon>
        <taxon>Shewanella</taxon>
    </lineage>
</organism>
<proteinExistence type="inferred from homology"/>
<dbReference type="GO" id="GO:0044781">
    <property type="term" value="P:bacterial-type flagellum organization"/>
    <property type="evidence" value="ECO:0007669"/>
    <property type="project" value="UniProtKB-UniRule"/>
</dbReference>
<evidence type="ECO:0000256" key="4">
    <source>
        <dbReference type="ARBA" id="ARBA00024746"/>
    </source>
</evidence>
<evidence type="ECO:0000313" key="10">
    <source>
        <dbReference type="Proteomes" id="UP000189545"/>
    </source>
</evidence>
<gene>
    <name evidence="9" type="ORF">Sps_03803</name>
</gene>
<evidence type="ECO:0000259" key="7">
    <source>
        <dbReference type="Pfam" id="PF13860"/>
    </source>
</evidence>
<dbReference type="NCBIfam" id="NF005176">
    <property type="entry name" value="PRK06655.1-1"/>
    <property type="match status" value="1"/>
</dbReference>
<dbReference type="AlphaFoldDB" id="A0A1S6HTP1"/>
<keyword evidence="10" id="KW-1185">Reference proteome</keyword>
<evidence type="ECO:0000256" key="2">
    <source>
        <dbReference type="ARBA" id="ARBA00016013"/>
    </source>
</evidence>
<sequence>MSLINPLNNAQPLSGQSQTSTQSVAPSKQATSGAVQSAATQSTEQTSTGNPFLDAIRLPEENSIPEANNQELTQEDFFSLLSQQLSMQDPFKPVDNDQMIAQMAAFSTVDGISNLNDEIVNLNTVMTSSQALQASGLVGQKVLIPSDTGHLSAEDPVLKGVVSTPESIETIVVRIEDEKGQLVTTFELDGSQGGNVDVSWDGLDKNGEAMPSGTYSIKASGRVDGQSEELAVSTYAHVTSVSLGTASTGSILNLRGIGGIKLGDVLAVSEV</sequence>
<evidence type="ECO:0000256" key="1">
    <source>
        <dbReference type="ARBA" id="ARBA00010577"/>
    </source>
</evidence>
<keyword evidence="3 5" id="KW-1005">Bacterial flagellum biogenesis</keyword>
<feature type="region of interest" description="Disordered" evidence="6">
    <location>
        <begin position="1"/>
        <end position="51"/>
    </location>
</feature>
<name>A0A1S6HTP1_9GAMM</name>
<dbReference type="InterPro" id="IPR025963">
    <property type="entry name" value="FLgD_Tudor"/>
</dbReference>
<dbReference type="Proteomes" id="UP000189545">
    <property type="component" value="Chromosome"/>
</dbReference>
<dbReference type="Gene3D" id="2.60.40.4070">
    <property type="match status" value="1"/>
</dbReference>
<feature type="compositionally biased region" description="Polar residues" evidence="6">
    <location>
        <begin position="1"/>
        <end position="33"/>
    </location>
</feature>
<dbReference type="Gene3D" id="2.30.30.910">
    <property type="match status" value="1"/>
</dbReference>
<dbReference type="Pfam" id="PF13861">
    <property type="entry name" value="FLgD_tudor"/>
    <property type="match status" value="1"/>
</dbReference>
<dbReference type="STRING" id="225848.Sps_03803"/>
<dbReference type="Pfam" id="PF13860">
    <property type="entry name" value="FlgD_ig"/>
    <property type="match status" value="1"/>
</dbReference>